<name>A0A182VNG8_ANOME</name>
<accession>A0A182VNG8</accession>
<evidence type="ECO:0000313" key="3">
    <source>
        <dbReference type="Proteomes" id="UP000075903"/>
    </source>
</evidence>
<reference evidence="2" key="1">
    <citation type="submission" date="2020-05" db="UniProtKB">
        <authorList>
            <consortium name="EnsemblMetazoa"/>
        </authorList>
    </citation>
    <scope>IDENTIFICATION</scope>
    <source>
        <strain evidence="2">MAF</strain>
    </source>
</reference>
<feature type="region of interest" description="Disordered" evidence="1">
    <location>
        <begin position="85"/>
        <end position="118"/>
    </location>
</feature>
<evidence type="ECO:0000256" key="1">
    <source>
        <dbReference type="SAM" id="MobiDB-lite"/>
    </source>
</evidence>
<dbReference type="AlphaFoldDB" id="A0A182VNG8"/>
<dbReference type="VEuPathDB" id="VectorBase:AMEM017964"/>
<evidence type="ECO:0000313" key="2">
    <source>
        <dbReference type="EnsemblMetazoa" id="AMEM017964-PA"/>
    </source>
</evidence>
<organism evidence="2 3">
    <name type="scientific">Anopheles merus</name>
    <name type="common">Mosquito</name>
    <dbReference type="NCBI Taxonomy" id="30066"/>
    <lineage>
        <taxon>Eukaryota</taxon>
        <taxon>Metazoa</taxon>
        <taxon>Ecdysozoa</taxon>
        <taxon>Arthropoda</taxon>
        <taxon>Hexapoda</taxon>
        <taxon>Insecta</taxon>
        <taxon>Pterygota</taxon>
        <taxon>Neoptera</taxon>
        <taxon>Endopterygota</taxon>
        <taxon>Diptera</taxon>
        <taxon>Nematocera</taxon>
        <taxon>Culicoidea</taxon>
        <taxon>Culicidae</taxon>
        <taxon>Anophelinae</taxon>
        <taxon>Anopheles</taxon>
    </lineage>
</organism>
<proteinExistence type="predicted"/>
<protein>
    <submittedName>
        <fullName evidence="2">Uncharacterized protein</fullName>
    </submittedName>
</protein>
<feature type="compositionally biased region" description="Acidic residues" evidence="1">
    <location>
        <begin position="85"/>
        <end position="95"/>
    </location>
</feature>
<sequence length="118" mass="13565">MDQIKQFKKSGLLRKRALARMGEMKKKWVAENQPGPSTSMEVQGPEAVVDGVAEECLMDFPLSEEEDVFILSDDEDEDEIIEYIENESEEDDKDEEDHILNEKNNSPAQHPMAKRLRV</sequence>
<dbReference type="Proteomes" id="UP000075903">
    <property type="component" value="Unassembled WGS sequence"/>
</dbReference>
<dbReference type="EnsemblMetazoa" id="AMEM017964-RA">
    <property type="protein sequence ID" value="AMEM017964-PA"/>
    <property type="gene ID" value="AMEM017964"/>
</dbReference>
<dbReference type="STRING" id="30066.A0A182VNG8"/>
<keyword evidence="3" id="KW-1185">Reference proteome</keyword>